<reference evidence="1 2" key="1">
    <citation type="journal article" date="2022" name="Nat. Genet.">
        <title>Improved pea reference genome and pan-genome highlight genomic features and evolutionary characteristics.</title>
        <authorList>
            <person name="Yang T."/>
            <person name="Liu R."/>
            <person name="Luo Y."/>
            <person name="Hu S."/>
            <person name="Wang D."/>
            <person name="Wang C."/>
            <person name="Pandey M.K."/>
            <person name="Ge S."/>
            <person name="Xu Q."/>
            <person name="Li N."/>
            <person name="Li G."/>
            <person name="Huang Y."/>
            <person name="Saxena R.K."/>
            <person name="Ji Y."/>
            <person name="Li M."/>
            <person name="Yan X."/>
            <person name="He Y."/>
            <person name="Liu Y."/>
            <person name="Wang X."/>
            <person name="Xiang C."/>
            <person name="Varshney R.K."/>
            <person name="Ding H."/>
            <person name="Gao S."/>
            <person name="Zong X."/>
        </authorList>
    </citation>
    <scope>NUCLEOTIDE SEQUENCE [LARGE SCALE GENOMIC DNA]</scope>
    <source>
        <strain evidence="1 2">cv. Zhongwan 6</strain>
    </source>
</reference>
<comment type="caution">
    <text evidence="1">The sequence shown here is derived from an EMBL/GenBank/DDBJ whole genome shotgun (WGS) entry which is preliminary data.</text>
</comment>
<dbReference type="EMBL" id="JAMSHJ010000005">
    <property type="protein sequence ID" value="KAI5412037.1"/>
    <property type="molecule type" value="Genomic_DNA"/>
</dbReference>
<evidence type="ECO:0000313" key="1">
    <source>
        <dbReference type="EMBL" id="KAI5412037.1"/>
    </source>
</evidence>
<name>A0A9D4X278_PEA</name>
<dbReference type="AlphaFoldDB" id="A0A9D4X278"/>
<evidence type="ECO:0000313" key="2">
    <source>
        <dbReference type="Proteomes" id="UP001058974"/>
    </source>
</evidence>
<organism evidence="1 2">
    <name type="scientific">Pisum sativum</name>
    <name type="common">Garden pea</name>
    <name type="synonym">Lathyrus oleraceus</name>
    <dbReference type="NCBI Taxonomy" id="3888"/>
    <lineage>
        <taxon>Eukaryota</taxon>
        <taxon>Viridiplantae</taxon>
        <taxon>Streptophyta</taxon>
        <taxon>Embryophyta</taxon>
        <taxon>Tracheophyta</taxon>
        <taxon>Spermatophyta</taxon>
        <taxon>Magnoliopsida</taxon>
        <taxon>eudicotyledons</taxon>
        <taxon>Gunneridae</taxon>
        <taxon>Pentapetalae</taxon>
        <taxon>rosids</taxon>
        <taxon>fabids</taxon>
        <taxon>Fabales</taxon>
        <taxon>Fabaceae</taxon>
        <taxon>Papilionoideae</taxon>
        <taxon>50 kb inversion clade</taxon>
        <taxon>NPAAA clade</taxon>
        <taxon>Hologalegina</taxon>
        <taxon>IRL clade</taxon>
        <taxon>Fabeae</taxon>
        <taxon>Lathyrus</taxon>
    </lineage>
</organism>
<proteinExistence type="predicted"/>
<dbReference type="Gramene" id="Psat05G0692900-T1">
    <property type="protein sequence ID" value="KAI5412037.1"/>
    <property type="gene ID" value="KIW84_056929"/>
</dbReference>
<protein>
    <submittedName>
        <fullName evidence="1">Uncharacterized protein</fullName>
    </submittedName>
</protein>
<accession>A0A9D4X278</accession>
<keyword evidence="2" id="KW-1185">Reference proteome</keyword>
<sequence>MKMRIMVGDGLSFDDSEDERAPGLDDCFEDHGWSSRVNINYASEELSCSDPDASDEEKDPKYPWFKIEDSNKNYKFKVGLEFVSLDEFKEAITK</sequence>
<gene>
    <name evidence="1" type="ORF">KIW84_056929</name>
</gene>
<dbReference type="Proteomes" id="UP001058974">
    <property type="component" value="Chromosome 5"/>
</dbReference>